<accession>A0A1Z2XH42</accession>
<gene>
    <name evidence="3" type="ORF">A4V02_10780</name>
</gene>
<dbReference type="OrthoDB" id="1115172at2"/>
<keyword evidence="1" id="KW-0175">Coiled coil</keyword>
<dbReference type="Proteomes" id="UP000186351">
    <property type="component" value="Chromosome"/>
</dbReference>
<feature type="coiled-coil region" evidence="1">
    <location>
        <begin position="48"/>
        <end position="191"/>
    </location>
</feature>
<evidence type="ECO:0000256" key="2">
    <source>
        <dbReference type="SAM" id="Phobius"/>
    </source>
</evidence>
<keyword evidence="2" id="KW-1133">Transmembrane helix</keyword>
<protein>
    <recommendedName>
        <fullName evidence="5">Chromosome partitioning protein ParA</fullName>
    </recommendedName>
</protein>
<evidence type="ECO:0000256" key="1">
    <source>
        <dbReference type="SAM" id="Coils"/>
    </source>
</evidence>
<evidence type="ECO:0008006" key="5">
    <source>
        <dbReference type="Google" id="ProtNLM"/>
    </source>
</evidence>
<evidence type="ECO:0000313" key="4">
    <source>
        <dbReference type="Proteomes" id="UP000186351"/>
    </source>
</evidence>
<dbReference type="EMBL" id="CP015402">
    <property type="protein sequence ID" value="ANU64143.1"/>
    <property type="molecule type" value="Genomic_DNA"/>
</dbReference>
<accession>A0A1B1SBF8</accession>
<evidence type="ECO:0000313" key="3">
    <source>
        <dbReference type="EMBL" id="ANU64143.1"/>
    </source>
</evidence>
<reference evidence="4" key="1">
    <citation type="submission" date="2016-04" db="EMBL/GenBank/DDBJ databases">
        <title>Complete Genome Sequences of Twelve Strains of a Stable Defined Moderately Diverse Mouse Microbiota 2 (sDMDMm2).</title>
        <authorList>
            <person name="Uchimura Y."/>
            <person name="Wyss M."/>
            <person name="Brugiroux S."/>
            <person name="Limenitakis J.P."/>
            <person name="Stecher B."/>
            <person name="McCoy K.D."/>
            <person name="Macpherson A.J."/>
        </authorList>
    </citation>
    <scope>NUCLEOTIDE SEQUENCE [LARGE SCALE GENOMIC DNA]</scope>
    <source>
        <strain evidence="4">YL27</strain>
    </source>
</reference>
<proteinExistence type="predicted"/>
<keyword evidence="2" id="KW-0812">Transmembrane</keyword>
<organism evidence="3 4">
    <name type="scientific">Muribaculum intestinale</name>
    <dbReference type="NCBI Taxonomy" id="1796646"/>
    <lineage>
        <taxon>Bacteria</taxon>
        <taxon>Pseudomonadati</taxon>
        <taxon>Bacteroidota</taxon>
        <taxon>Bacteroidia</taxon>
        <taxon>Bacteroidales</taxon>
        <taxon>Muribaculaceae</taxon>
        <taxon>Muribaculum</taxon>
    </lineage>
</organism>
<keyword evidence="2" id="KW-0472">Membrane</keyword>
<dbReference type="KEGG" id="pary:A4V02_10780"/>
<dbReference type="GeneID" id="65537355"/>
<name>A0A1B1SBF8_9BACT</name>
<dbReference type="AlphaFoldDB" id="A0A1B1SBF8"/>
<sequence>MAEKFDDFSKTSGKKSGTTMIAIVVLALLIVGAIVAVVMTTTKMHSELEQQKLANEQLQLTNEQLQLANEYQVLNTQYAQYENQSQLLANDSLVTKYAAAKSKVEKLLQELKNEKQKSSKRIKQLQDEIGTLKNILRHYVSQIDSLGKENAALRDENAEIKQRNQQLSSRVESQTKRVEALSERMVLAEKLNVTGVQLIGLKKNGKTEKNITKAKQLEVTFTIPQNNSTPVGEKTIYLRITSPEGTLLGAGGSFSFEGSSLQCTARKTIEYAGEEIGGVKIYWDVNTALTPGDYLVELFADNYRLASRKFTMRK</sequence>
<dbReference type="STRING" id="1796646.A4V02_10780"/>
<feature type="transmembrane region" description="Helical" evidence="2">
    <location>
        <begin position="20"/>
        <end position="42"/>
    </location>
</feature>
<keyword evidence="4" id="KW-1185">Reference proteome</keyword>
<dbReference type="RefSeq" id="WP_068961429.1">
    <property type="nucleotide sequence ID" value="NZ_CAJTAP010000001.1"/>
</dbReference>
<dbReference type="Gene3D" id="1.20.5.1700">
    <property type="match status" value="1"/>
</dbReference>